<feature type="compositionally biased region" description="Basic and acidic residues" evidence="1">
    <location>
        <begin position="74"/>
        <end position="136"/>
    </location>
</feature>
<evidence type="ECO:0000313" key="3">
    <source>
        <dbReference type="Proteomes" id="UP000297452"/>
    </source>
</evidence>
<feature type="region of interest" description="Disordered" evidence="1">
    <location>
        <begin position="53"/>
        <end position="154"/>
    </location>
</feature>
<protein>
    <submittedName>
        <fullName evidence="2">Uncharacterized protein</fullName>
    </submittedName>
</protein>
<dbReference type="Proteomes" id="UP000297452">
    <property type="component" value="Unassembled WGS sequence"/>
</dbReference>
<keyword evidence="3" id="KW-1185">Reference proteome</keyword>
<feature type="compositionally biased region" description="Basic residues" evidence="1">
    <location>
        <begin position="137"/>
        <end position="150"/>
    </location>
</feature>
<name>A0A4Z1HWX1_9HELO</name>
<sequence length="222" mass="25005">MKVKEADSAMLGAEEENQGVAGVGEEHSENVWEARYSNSEELLESLKSLIGPGAEDEKKRRVIKWTQTGKGRRKAAESQARNKEKKIEKIKRFQMRRESNMAKNAQRAERRKIADAKLRWDAEHPEEAAKRRENNKGARKRAAQKAKKRLRAEFQNAGEMGLSTATDRYMMKLDAARGVGEEAVEADAMYAEKMADDDSDVSAMKSLDISENLTFSLAIGEK</sequence>
<reference evidence="2 3" key="1">
    <citation type="submission" date="2017-12" db="EMBL/GenBank/DDBJ databases">
        <title>Comparative genomics of Botrytis spp.</title>
        <authorList>
            <person name="Valero-Jimenez C.A."/>
            <person name="Tapia P."/>
            <person name="Veloso J."/>
            <person name="Silva-Moreno E."/>
            <person name="Staats M."/>
            <person name="Valdes J.H."/>
            <person name="Van Kan J.A.L."/>
        </authorList>
    </citation>
    <scope>NUCLEOTIDE SEQUENCE [LARGE SCALE GENOMIC DNA]</scope>
    <source>
        <strain evidence="2 3">MUCL2120</strain>
    </source>
</reference>
<proteinExistence type="predicted"/>
<dbReference type="AlphaFoldDB" id="A0A4Z1HWX1"/>
<dbReference type="EMBL" id="PQXJ01000292">
    <property type="protein sequence ID" value="TGO53566.1"/>
    <property type="molecule type" value="Genomic_DNA"/>
</dbReference>
<accession>A0A4Z1HWX1</accession>
<feature type="region of interest" description="Disordered" evidence="1">
    <location>
        <begin position="1"/>
        <end position="26"/>
    </location>
</feature>
<comment type="caution">
    <text evidence="2">The sequence shown here is derived from an EMBL/GenBank/DDBJ whole genome shotgun (WGS) entry which is preliminary data.</text>
</comment>
<gene>
    <name evidence="2" type="ORF">BOTNAR_0292g00040</name>
</gene>
<evidence type="ECO:0000313" key="2">
    <source>
        <dbReference type="EMBL" id="TGO53566.1"/>
    </source>
</evidence>
<organism evidence="2 3">
    <name type="scientific">Botryotinia narcissicola</name>
    <dbReference type="NCBI Taxonomy" id="278944"/>
    <lineage>
        <taxon>Eukaryota</taxon>
        <taxon>Fungi</taxon>
        <taxon>Dikarya</taxon>
        <taxon>Ascomycota</taxon>
        <taxon>Pezizomycotina</taxon>
        <taxon>Leotiomycetes</taxon>
        <taxon>Helotiales</taxon>
        <taxon>Sclerotiniaceae</taxon>
        <taxon>Botryotinia</taxon>
    </lineage>
</organism>
<evidence type="ECO:0000256" key="1">
    <source>
        <dbReference type="SAM" id="MobiDB-lite"/>
    </source>
</evidence>
<dbReference type="OrthoDB" id="3551021at2759"/>